<dbReference type="InterPro" id="IPR009003">
    <property type="entry name" value="Peptidase_S1_PA"/>
</dbReference>
<protein>
    <recommendedName>
        <fullName evidence="3">Serine protease</fullName>
    </recommendedName>
</protein>
<evidence type="ECO:0000313" key="2">
    <source>
        <dbReference type="Proteomes" id="UP000001396"/>
    </source>
</evidence>
<organism evidence="1 2">
    <name type="scientific">Heterostelium pallidum (strain ATCC 26659 / Pp 5 / PN500)</name>
    <name type="common">Cellular slime mold</name>
    <name type="synonym">Polysphondylium pallidum</name>
    <dbReference type="NCBI Taxonomy" id="670386"/>
    <lineage>
        <taxon>Eukaryota</taxon>
        <taxon>Amoebozoa</taxon>
        <taxon>Evosea</taxon>
        <taxon>Eumycetozoa</taxon>
        <taxon>Dictyostelia</taxon>
        <taxon>Acytosteliales</taxon>
        <taxon>Acytosteliaceae</taxon>
        <taxon>Heterostelium</taxon>
    </lineage>
</organism>
<reference evidence="1 2" key="1">
    <citation type="journal article" date="2011" name="Genome Res.">
        <title>Phylogeny-wide analysis of social amoeba genomes highlights ancient origins for complex intercellular communication.</title>
        <authorList>
            <person name="Heidel A.J."/>
            <person name="Lawal H.M."/>
            <person name="Felder M."/>
            <person name="Schilde C."/>
            <person name="Helps N.R."/>
            <person name="Tunggal B."/>
            <person name="Rivero F."/>
            <person name="John U."/>
            <person name="Schleicher M."/>
            <person name="Eichinger L."/>
            <person name="Platzer M."/>
            <person name="Noegel A.A."/>
            <person name="Schaap P."/>
            <person name="Gloeckner G."/>
        </authorList>
    </citation>
    <scope>NUCLEOTIDE SEQUENCE [LARGE SCALE GENOMIC DNA]</scope>
    <source>
        <strain evidence="2">ATCC 26659 / Pp 5 / PN500</strain>
    </source>
</reference>
<name>D3BDN3_HETP5</name>
<sequence length="362" mass="41757">MIENNNDIKVLDPKCAERLFFDNGKIAGDIRTFNSESKILSKPLLTNKEFYENTSEAVGRIFVRFIINNEAKWSRGTGFCVKRDTIITARHVLLLSLDPNPPDINRYDKIYIYFGCNASVDQEITLSNCADSIATAKPGFYELESLGREFDSIFKEKLFVKKIDNHSQLCSWPTENDIEVFKFKDKTYFHDHFILPMIPSIINNNSNQTINTHYVMGYPDAIELSDYTSEYPEEINGKEPMDIIIQYAQILNQFKIFEHKTMCISNKLLCLERNVLLHHCPTLRGTSGGILAEFDQKKKFIGIHLGGSQEIGNIAISVTHPLFCHIYQEYVLVDKDFENINRDSLKPYIDYIKKTLSQYNVK</sequence>
<evidence type="ECO:0000313" key="1">
    <source>
        <dbReference type="EMBL" id="EFA80014.1"/>
    </source>
</evidence>
<comment type="caution">
    <text evidence="1">The sequence shown here is derived from an EMBL/GenBank/DDBJ whole genome shotgun (WGS) entry which is preliminary data.</text>
</comment>
<dbReference type="InParanoid" id="D3BDN3"/>
<gene>
    <name evidence="1" type="ORF">PPL_06835</name>
</gene>
<keyword evidence="2" id="KW-1185">Reference proteome</keyword>
<evidence type="ECO:0008006" key="3">
    <source>
        <dbReference type="Google" id="ProtNLM"/>
    </source>
</evidence>
<proteinExistence type="predicted"/>
<dbReference type="GeneID" id="31362316"/>
<dbReference type="RefSeq" id="XP_020432134.1">
    <property type="nucleotide sequence ID" value="XM_020577686.1"/>
</dbReference>
<dbReference type="EMBL" id="ADBJ01000031">
    <property type="protein sequence ID" value="EFA80014.1"/>
    <property type="molecule type" value="Genomic_DNA"/>
</dbReference>
<dbReference type="AlphaFoldDB" id="D3BDN3"/>
<dbReference type="Proteomes" id="UP000001396">
    <property type="component" value="Unassembled WGS sequence"/>
</dbReference>
<dbReference type="SUPFAM" id="SSF50494">
    <property type="entry name" value="Trypsin-like serine proteases"/>
    <property type="match status" value="1"/>
</dbReference>
<accession>D3BDN3</accession>